<evidence type="ECO:0000313" key="3">
    <source>
        <dbReference type="Proteomes" id="UP000664167"/>
    </source>
</evidence>
<gene>
    <name evidence="2" type="ORF">J0695_40240</name>
</gene>
<sequence>LREIQPTGPYALGGWCFGGVIAYEVAGQQRAAGEEIELLAAIDSRAPIEENIPQTADDATILSWFARDLAVPYGKSLDIPAEDLRELGGDAAFDHILRRAAAIGVLAEDADRDQILRYFEAYLANGIALQTYLPEPTRL</sequence>
<reference evidence="2" key="1">
    <citation type="submission" date="2021-03" db="EMBL/GenBank/DDBJ databases">
        <title>Streptomyces poriferae sp. nov., a novel marine sponge-derived Actinobacteria species with anti-MRSA activity.</title>
        <authorList>
            <person name="Sandoval-Powers M."/>
            <person name="Kralova S."/>
            <person name="Nguyen G.-S."/>
            <person name="Fawwal D."/>
            <person name="Degnes K."/>
            <person name="Klinkenberg G."/>
            <person name="Sletta H."/>
            <person name="Wentzel A."/>
            <person name="Liles M.R."/>
        </authorList>
    </citation>
    <scope>NUCLEOTIDE SEQUENCE</scope>
    <source>
        <strain evidence="2">DSM 41794</strain>
    </source>
</reference>
<dbReference type="Gene3D" id="3.40.50.1820">
    <property type="entry name" value="alpha/beta hydrolase"/>
    <property type="match status" value="1"/>
</dbReference>
<dbReference type="RefSeq" id="WP_242553771.1">
    <property type="nucleotide sequence ID" value="NZ_JAFLRJ010000994.1"/>
</dbReference>
<dbReference type="AlphaFoldDB" id="A0A939FIT8"/>
<dbReference type="EMBL" id="JAFLRJ010000994">
    <property type="protein sequence ID" value="MBO0517920.1"/>
    <property type="molecule type" value="Genomic_DNA"/>
</dbReference>
<organism evidence="2 3">
    <name type="scientific">Streptomyces beijiangensis</name>
    <dbReference type="NCBI Taxonomy" id="163361"/>
    <lineage>
        <taxon>Bacteria</taxon>
        <taxon>Bacillati</taxon>
        <taxon>Actinomycetota</taxon>
        <taxon>Actinomycetes</taxon>
        <taxon>Kitasatosporales</taxon>
        <taxon>Streptomycetaceae</taxon>
        <taxon>Streptomyces</taxon>
    </lineage>
</organism>
<dbReference type="Pfam" id="PF00975">
    <property type="entry name" value="Thioesterase"/>
    <property type="match status" value="1"/>
</dbReference>
<dbReference type="SUPFAM" id="SSF53474">
    <property type="entry name" value="alpha/beta-Hydrolases"/>
    <property type="match status" value="1"/>
</dbReference>
<protein>
    <submittedName>
        <fullName evidence="2">Non-ribosomal peptide synthetase</fullName>
    </submittedName>
</protein>
<feature type="non-terminal residue" evidence="2">
    <location>
        <position position="1"/>
    </location>
</feature>
<evidence type="ECO:0000259" key="1">
    <source>
        <dbReference type="Pfam" id="PF00975"/>
    </source>
</evidence>
<feature type="non-terminal residue" evidence="2">
    <location>
        <position position="139"/>
    </location>
</feature>
<name>A0A939FIT8_9ACTN</name>
<dbReference type="InterPro" id="IPR029058">
    <property type="entry name" value="AB_hydrolase_fold"/>
</dbReference>
<feature type="domain" description="Thioesterase" evidence="1">
    <location>
        <begin position="1"/>
        <end position="54"/>
    </location>
</feature>
<accession>A0A939FIT8</accession>
<comment type="caution">
    <text evidence="2">The sequence shown here is derived from an EMBL/GenBank/DDBJ whole genome shotgun (WGS) entry which is preliminary data.</text>
</comment>
<evidence type="ECO:0000313" key="2">
    <source>
        <dbReference type="EMBL" id="MBO0517920.1"/>
    </source>
</evidence>
<keyword evidence="3" id="KW-1185">Reference proteome</keyword>
<proteinExistence type="predicted"/>
<dbReference type="InterPro" id="IPR001031">
    <property type="entry name" value="Thioesterase"/>
</dbReference>
<dbReference type="Proteomes" id="UP000664167">
    <property type="component" value="Unassembled WGS sequence"/>
</dbReference>